<dbReference type="GeneID" id="77726752"/>
<sequence length="465" mass="50646">MAPSKSPRTPRASRGSAPAAGSSNRPSRKSTSAAGSPLTPVKTPDTLKGKSSPYFKGRATASPSKGRVSAKVQANGNGKAAAKRGKAKKDPADVTGLTSTEEEDSSDSDAASEDDFAPSSAGGNAGGEEDEDEDMDEDEEDEDESDVDSDDLDGGGSKSKRKRGTPKKGSATKKVKVESGKKGKVAGKTRVDGFEDDEEDDMEVELEEGQEVAGRIYPAPKTGQVPPGRISQNTLNFLKNMQIPERNDRDWFRSHEPAFRQAEKEWQAFVGLVQLKMHEADSQVPILPPKDLIHRIYRDVRFSSDKTPYKRSFSLSTSRSGRKGVFAGYHLSLCPNDKSILAAGVWCPAKTEMQTIRHHLLNTPERFRDVIGSEAFVDMFGPASPGKKGERRNVFGHEDALKVAPKGVDKGHKDIDLLKLRSVAVVKHFTDEEVLDLDFQETVKNVVNVMTPFVHLLNDFISLPP</sequence>
<keyword evidence="3" id="KW-1185">Reference proteome</keyword>
<evidence type="ECO:0000313" key="3">
    <source>
        <dbReference type="Proteomes" id="UP001164286"/>
    </source>
</evidence>
<feature type="compositionally biased region" description="Low complexity" evidence="1">
    <location>
        <begin position="70"/>
        <end position="80"/>
    </location>
</feature>
<dbReference type="NCBIfam" id="TIGR02453">
    <property type="entry name" value="TIGR02453 family protein"/>
    <property type="match status" value="1"/>
</dbReference>
<name>A0AA38H6R7_9TREE</name>
<accession>A0AA38H6R7</accession>
<feature type="compositionally biased region" description="Low complexity" evidence="1">
    <location>
        <begin position="1"/>
        <end position="25"/>
    </location>
</feature>
<dbReference type="AlphaFoldDB" id="A0AA38H6R7"/>
<feature type="compositionally biased region" description="Acidic residues" evidence="1">
    <location>
        <begin position="100"/>
        <end position="116"/>
    </location>
</feature>
<evidence type="ECO:0000256" key="1">
    <source>
        <dbReference type="SAM" id="MobiDB-lite"/>
    </source>
</evidence>
<dbReference type="PANTHER" id="PTHR36452:SF1">
    <property type="entry name" value="DUF2461 DOMAIN-CONTAINING PROTEIN"/>
    <property type="match status" value="1"/>
</dbReference>
<dbReference type="PANTHER" id="PTHR36452">
    <property type="entry name" value="CHROMOSOME 12, WHOLE GENOME SHOTGUN SEQUENCE"/>
    <property type="match status" value="1"/>
</dbReference>
<dbReference type="Proteomes" id="UP001164286">
    <property type="component" value="Unassembled WGS sequence"/>
</dbReference>
<feature type="region of interest" description="Disordered" evidence="1">
    <location>
        <begin position="1"/>
        <end position="188"/>
    </location>
</feature>
<feature type="compositionally biased region" description="Basic residues" evidence="1">
    <location>
        <begin position="158"/>
        <end position="174"/>
    </location>
</feature>
<organism evidence="2 3">
    <name type="scientific">Dioszegia hungarica</name>
    <dbReference type="NCBI Taxonomy" id="4972"/>
    <lineage>
        <taxon>Eukaryota</taxon>
        <taxon>Fungi</taxon>
        <taxon>Dikarya</taxon>
        <taxon>Basidiomycota</taxon>
        <taxon>Agaricomycotina</taxon>
        <taxon>Tremellomycetes</taxon>
        <taxon>Tremellales</taxon>
        <taxon>Bulleribasidiaceae</taxon>
        <taxon>Dioszegia</taxon>
    </lineage>
</organism>
<dbReference type="EMBL" id="JAKWFO010000008">
    <property type="protein sequence ID" value="KAI9633604.1"/>
    <property type="molecule type" value="Genomic_DNA"/>
</dbReference>
<dbReference type="Pfam" id="PF09365">
    <property type="entry name" value="DUF2461"/>
    <property type="match status" value="1"/>
</dbReference>
<evidence type="ECO:0008006" key="4">
    <source>
        <dbReference type="Google" id="ProtNLM"/>
    </source>
</evidence>
<dbReference type="InterPro" id="IPR012808">
    <property type="entry name" value="CHP02453"/>
</dbReference>
<feature type="compositionally biased region" description="Acidic residues" evidence="1">
    <location>
        <begin position="127"/>
        <end position="153"/>
    </location>
</feature>
<comment type="caution">
    <text evidence="2">The sequence shown here is derived from an EMBL/GenBank/DDBJ whole genome shotgun (WGS) entry which is preliminary data.</text>
</comment>
<reference evidence="2" key="1">
    <citation type="journal article" date="2022" name="G3 (Bethesda)">
        <title>High quality genome of the basidiomycete yeast Dioszegia hungarica PDD-24b-2 isolated from cloud water.</title>
        <authorList>
            <person name="Jarrige D."/>
            <person name="Haridas S."/>
            <person name="Bleykasten-Grosshans C."/>
            <person name="Joly M."/>
            <person name="Nadalig T."/>
            <person name="Sancelme M."/>
            <person name="Vuilleumier S."/>
            <person name="Grigoriev I.V."/>
            <person name="Amato P."/>
            <person name="Bringel F."/>
        </authorList>
    </citation>
    <scope>NUCLEOTIDE SEQUENCE</scope>
    <source>
        <strain evidence="2">PDD-24b-2</strain>
    </source>
</reference>
<protein>
    <recommendedName>
        <fullName evidence="4">TIGR02453 family protein</fullName>
    </recommendedName>
</protein>
<gene>
    <name evidence="2" type="ORF">MKK02DRAFT_28411</name>
</gene>
<proteinExistence type="predicted"/>
<evidence type="ECO:0000313" key="2">
    <source>
        <dbReference type="EMBL" id="KAI9633604.1"/>
    </source>
</evidence>
<dbReference type="RefSeq" id="XP_052943381.1">
    <property type="nucleotide sequence ID" value="XM_053087547.1"/>
</dbReference>